<dbReference type="PANTHER" id="PTHR13847">
    <property type="entry name" value="SARCOSINE DEHYDROGENASE-RELATED"/>
    <property type="match status" value="1"/>
</dbReference>
<accession>A0A4R5LY33</accession>
<evidence type="ECO:0000256" key="1">
    <source>
        <dbReference type="ARBA" id="ARBA00023002"/>
    </source>
</evidence>
<comment type="caution">
    <text evidence="3">The sequence shown here is derived from an EMBL/GenBank/DDBJ whole genome shotgun (WGS) entry which is preliminary data.</text>
</comment>
<dbReference type="AlphaFoldDB" id="A0A4R5LY33"/>
<keyword evidence="4" id="KW-1185">Reference proteome</keyword>
<dbReference type="InterPro" id="IPR036188">
    <property type="entry name" value="FAD/NAD-bd_sf"/>
</dbReference>
<dbReference type="OrthoDB" id="8713780at2"/>
<sequence>MKPLPSIESKPLRKHYDVVIVGGASMGSAVAWYLSSNEDFKGSILVVERDPSYQWTSTAASNNCMRQQFATEINVHIAQYAAEFVKNFRTNLGGDPAVPDIPIQNFGYLYLANNEDFAGILRRDQKLQASAGAGTRMVTPEEIRAEYSFYKLDDIVAGSLNVVDEGYFDAPAMVNWWRNKARENGVEYITNEVTSMNRSASQVETVRLRSGELVGAGMVVNAAGPRAQLVAQMAGVDVPIEPRRRYTYIFSAEKPLHRDLPLTIDPSGVHFRTEGRNYLIGCPPLDEADPAVGYEDFSYEAGIWEKKLFPILVNRIPQFADVKIVDSWVGHYEFNTFDRNAIVGPHSQVKNFLFVNGFSGHGSQQAPAMGRGVSELITYGGYRTLDLSPFSYDRLERNAPLMERAVI</sequence>
<organism evidence="3 4">
    <name type="scientific">Paraburkholderia silviterrae</name>
    <dbReference type="NCBI Taxonomy" id="2528715"/>
    <lineage>
        <taxon>Bacteria</taxon>
        <taxon>Pseudomonadati</taxon>
        <taxon>Pseudomonadota</taxon>
        <taxon>Betaproteobacteria</taxon>
        <taxon>Burkholderiales</taxon>
        <taxon>Burkholderiaceae</taxon>
        <taxon>Paraburkholderia</taxon>
    </lineage>
</organism>
<dbReference type="GO" id="GO:0005737">
    <property type="term" value="C:cytoplasm"/>
    <property type="evidence" value="ECO:0007669"/>
    <property type="project" value="TreeGrafter"/>
</dbReference>
<feature type="domain" description="FAD dependent oxidoreductase" evidence="2">
    <location>
        <begin position="17"/>
        <end position="376"/>
    </location>
</feature>
<dbReference type="Gene3D" id="3.50.50.60">
    <property type="entry name" value="FAD/NAD(P)-binding domain"/>
    <property type="match status" value="1"/>
</dbReference>
<dbReference type="PANTHER" id="PTHR13847:SF287">
    <property type="entry name" value="FAD-DEPENDENT OXIDOREDUCTASE DOMAIN-CONTAINING PROTEIN 1"/>
    <property type="match status" value="1"/>
</dbReference>
<reference evidence="3 4" key="1">
    <citation type="submission" date="2019-03" db="EMBL/GenBank/DDBJ databases">
        <title>Paraburkholderia sp. 4M-K11, isolated from subtropical forest soil.</title>
        <authorList>
            <person name="Gao Z.-H."/>
            <person name="Qiu L.-H."/>
        </authorList>
    </citation>
    <scope>NUCLEOTIDE SEQUENCE [LARGE SCALE GENOMIC DNA]</scope>
    <source>
        <strain evidence="3 4">4M-K11</strain>
    </source>
</reference>
<evidence type="ECO:0000313" key="3">
    <source>
        <dbReference type="EMBL" id="TDG16810.1"/>
    </source>
</evidence>
<dbReference type="Gene3D" id="3.30.9.10">
    <property type="entry name" value="D-Amino Acid Oxidase, subunit A, domain 2"/>
    <property type="match status" value="1"/>
</dbReference>
<dbReference type="Proteomes" id="UP000295722">
    <property type="component" value="Unassembled WGS sequence"/>
</dbReference>
<dbReference type="InterPro" id="IPR006076">
    <property type="entry name" value="FAD-dep_OxRdtase"/>
</dbReference>
<evidence type="ECO:0000259" key="2">
    <source>
        <dbReference type="Pfam" id="PF01266"/>
    </source>
</evidence>
<protein>
    <submittedName>
        <fullName evidence="3">FAD-binding oxidoreductase</fullName>
    </submittedName>
</protein>
<dbReference type="EMBL" id="SMRP01000056">
    <property type="protein sequence ID" value="TDG16810.1"/>
    <property type="molecule type" value="Genomic_DNA"/>
</dbReference>
<evidence type="ECO:0000313" key="4">
    <source>
        <dbReference type="Proteomes" id="UP000295722"/>
    </source>
</evidence>
<dbReference type="Pfam" id="PF01266">
    <property type="entry name" value="DAO"/>
    <property type="match status" value="1"/>
</dbReference>
<dbReference type="GO" id="GO:0016491">
    <property type="term" value="F:oxidoreductase activity"/>
    <property type="evidence" value="ECO:0007669"/>
    <property type="project" value="UniProtKB-KW"/>
</dbReference>
<name>A0A4R5LY33_9BURK</name>
<dbReference type="SUPFAM" id="SSF51905">
    <property type="entry name" value="FAD/NAD(P)-binding domain"/>
    <property type="match status" value="1"/>
</dbReference>
<gene>
    <name evidence="3" type="ORF">EYW47_39695</name>
</gene>
<dbReference type="GO" id="GO:0032981">
    <property type="term" value="P:mitochondrial respiratory chain complex I assembly"/>
    <property type="evidence" value="ECO:0007669"/>
    <property type="project" value="TreeGrafter"/>
</dbReference>
<proteinExistence type="predicted"/>
<keyword evidence="1" id="KW-0560">Oxidoreductase</keyword>